<dbReference type="Proteomes" id="UP000247810">
    <property type="component" value="Unassembled WGS sequence"/>
</dbReference>
<name>A0A319EWT3_9EURO</name>
<accession>A0A319EWT3</accession>
<sequence>MTSAYVSTDRIARQLPHGHMLGSTYLDNSSNPPSSHPIPPHHIVTPISIISQHYLLAHPLTLDSAAMTRLASRIPSSLAPGLRCWFLVPVYPCPLAYPSPPPSRHSQHSNSPTSAFNPLSTGPSSGFLNPSPNSIQP</sequence>
<dbReference type="EMBL" id="KZ825843">
    <property type="protein sequence ID" value="PYH96092.1"/>
    <property type="molecule type" value="Genomic_DNA"/>
</dbReference>
<feature type="compositionally biased region" description="Polar residues" evidence="1">
    <location>
        <begin position="113"/>
        <end position="137"/>
    </location>
</feature>
<gene>
    <name evidence="2" type="ORF">BO71DRAFT_188652</name>
</gene>
<organism evidence="2 3">
    <name type="scientific">Aspergillus ellipticus CBS 707.79</name>
    <dbReference type="NCBI Taxonomy" id="1448320"/>
    <lineage>
        <taxon>Eukaryota</taxon>
        <taxon>Fungi</taxon>
        <taxon>Dikarya</taxon>
        <taxon>Ascomycota</taxon>
        <taxon>Pezizomycotina</taxon>
        <taxon>Eurotiomycetes</taxon>
        <taxon>Eurotiomycetidae</taxon>
        <taxon>Eurotiales</taxon>
        <taxon>Aspergillaceae</taxon>
        <taxon>Aspergillus</taxon>
        <taxon>Aspergillus subgen. Circumdati</taxon>
    </lineage>
</organism>
<feature type="region of interest" description="Disordered" evidence="1">
    <location>
        <begin position="99"/>
        <end position="137"/>
    </location>
</feature>
<proteinExistence type="predicted"/>
<dbReference type="AlphaFoldDB" id="A0A319EWT3"/>
<evidence type="ECO:0000313" key="2">
    <source>
        <dbReference type="EMBL" id="PYH96092.1"/>
    </source>
</evidence>
<evidence type="ECO:0000313" key="3">
    <source>
        <dbReference type="Proteomes" id="UP000247810"/>
    </source>
</evidence>
<keyword evidence="3" id="KW-1185">Reference proteome</keyword>
<reference evidence="2 3" key="1">
    <citation type="submission" date="2018-02" db="EMBL/GenBank/DDBJ databases">
        <title>The genomes of Aspergillus section Nigri reveals drivers in fungal speciation.</title>
        <authorList>
            <consortium name="DOE Joint Genome Institute"/>
            <person name="Vesth T.C."/>
            <person name="Nybo J."/>
            <person name="Theobald S."/>
            <person name="Brandl J."/>
            <person name="Frisvad J.C."/>
            <person name="Nielsen K.F."/>
            <person name="Lyhne E.K."/>
            <person name="Kogle M.E."/>
            <person name="Kuo A."/>
            <person name="Riley R."/>
            <person name="Clum A."/>
            <person name="Nolan M."/>
            <person name="Lipzen A."/>
            <person name="Salamov A."/>
            <person name="Henrissat B."/>
            <person name="Wiebenga A."/>
            <person name="De vries R.P."/>
            <person name="Grigoriev I.V."/>
            <person name="Mortensen U.H."/>
            <person name="Andersen M.R."/>
            <person name="Baker S.E."/>
        </authorList>
    </citation>
    <scope>NUCLEOTIDE SEQUENCE [LARGE SCALE GENOMIC DNA]</scope>
    <source>
        <strain evidence="2 3">CBS 707.79</strain>
    </source>
</reference>
<dbReference type="VEuPathDB" id="FungiDB:BO71DRAFT_188652"/>
<evidence type="ECO:0000256" key="1">
    <source>
        <dbReference type="SAM" id="MobiDB-lite"/>
    </source>
</evidence>
<protein>
    <submittedName>
        <fullName evidence="2">Uncharacterized protein</fullName>
    </submittedName>
</protein>